<keyword evidence="2" id="KW-1185">Reference proteome</keyword>
<organism evidence="1 2">
    <name type="scientific">Hyalomma asiaticum</name>
    <name type="common">Tick</name>
    <dbReference type="NCBI Taxonomy" id="266040"/>
    <lineage>
        <taxon>Eukaryota</taxon>
        <taxon>Metazoa</taxon>
        <taxon>Ecdysozoa</taxon>
        <taxon>Arthropoda</taxon>
        <taxon>Chelicerata</taxon>
        <taxon>Arachnida</taxon>
        <taxon>Acari</taxon>
        <taxon>Parasitiformes</taxon>
        <taxon>Ixodida</taxon>
        <taxon>Ixodoidea</taxon>
        <taxon>Ixodidae</taxon>
        <taxon>Hyalomminae</taxon>
        <taxon>Hyalomma</taxon>
    </lineage>
</organism>
<comment type="caution">
    <text evidence="1">The sequence shown here is derived from an EMBL/GenBank/DDBJ whole genome shotgun (WGS) entry which is preliminary data.</text>
</comment>
<name>A0ACB7S8M2_HYAAI</name>
<protein>
    <submittedName>
        <fullName evidence="1">Uncharacterized protein</fullName>
    </submittedName>
</protein>
<gene>
    <name evidence="1" type="ORF">HPB50_023505</name>
</gene>
<accession>A0ACB7S8M2</accession>
<proteinExistence type="predicted"/>
<dbReference type="Proteomes" id="UP000821845">
    <property type="component" value="Chromosome 5"/>
</dbReference>
<evidence type="ECO:0000313" key="2">
    <source>
        <dbReference type="Proteomes" id="UP000821845"/>
    </source>
</evidence>
<dbReference type="EMBL" id="CM023485">
    <property type="protein sequence ID" value="KAH6931306.1"/>
    <property type="molecule type" value="Genomic_DNA"/>
</dbReference>
<evidence type="ECO:0000313" key="1">
    <source>
        <dbReference type="EMBL" id="KAH6931306.1"/>
    </source>
</evidence>
<sequence length="113" mass="12950">MAERNCANESDEPVVASKDEHVDEELDHLLDSKSPSRFETDCFFSVGEGEAFKRDSLKEPFVDTSCLHRRFSCYSEVKIHKCHGAALSTHHWISFPRNSRKLLVKPARRKLCA</sequence>
<reference evidence="1" key="1">
    <citation type="submission" date="2020-05" db="EMBL/GenBank/DDBJ databases">
        <title>Large-scale comparative analyses of tick genomes elucidate their genetic diversity and vector capacities.</title>
        <authorList>
            <person name="Jia N."/>
            <person name="Wang J."/>
            <person name="Shi W."/>
            <person name="Du L."/>
            <person name="Sun Y."/>
            <person name="Zhan W."/>
            <person name="Jiang J."/>
            <person name="Wang Q."/>
            <person name="Zhang B."/>
            <person name="Ji P."/>
            <person name="Sakyi L.B."/>
            <person name="Cui X."/>
            <person name="Yuan T."/>
            <person name="Jiang B."/>
            <person name="Yang W."/>
            <person name="Lam T.T.-Y."/>
            <person name="Chang Q."/>
            <person name="Ding S."/>
            <person name="Wang X."/>
            <person name="Zhu J."/>
            <person name="Ruan X."/>
            <person name="Zhao L."/>
            <person name="Wei J."/>
            <person name="Que T."/>
            <person name="Du C."/>
            <person name="Cheng J."/>
            <person name="Dai P."/>
            <person name="Han X."/>
            <person name="Huang E."/>
            <person name="Gao Y."/>
            <person name="Liu J."/>
            <person name="Shao H."/>
            <person name="Ye R."/>
            <person name="Li L."/>
            <person name="Wei W."/>
            <person name="Wang X."/>
            <person name="Wang C."/>
            <person name="Yang T."/>
            <person name="Huo Q."/>
            <person name="Li W."/>
            <person name="Guo W."/>
            <person name="Chen H."/>
            <person name="Zhou L."/>
            <person name="Ni X."/>
            <person name="Tian J."/>
            <person name="Zhou Y."/>
            <person name="Sheng Y."/>
            <person name="Liu T."/>
            <person name="Pan Y."/>
            <person name="Xia L."/>
            <person name="Li J."/>
            <person name="Zhao F."/>
            <person name="Cao W."/>
        </authorList>
    </citation>
    <scope>NUCLEOTIDE SEQUENCE</scope>
    <source>
        <strain evidence="1">Hyas-2018</strain>
    </source>
</reference>